<evidence type="ECO:0000256" key="1">
    <source>
        <dbReference type="ARBA" id="ARBA00004123"/>
    </source>
</evidence>
<evidence type="ECO:0000256" key="4">
    <source>
        <dbReference type="ARBA" id="ARBA00023163"/>
    </source>
</evidence>
<evidence type="ECO:0000256" key="2">
    <source>
        <dbReference type="ARBA" id="ARBA00007688"/>
    </source>
</evidence>
<comment type="similarity">
    <text evidence="2">Belongs to the TAF6 family.</text>
</comment>
<dbReference type="Proteomes" id="UP000694871">
    <property type="component" value="Unplaced"/>
</dbReference>
<gene>
    <name evidence="9" type="primary">TAF6L</name>
</gene>
<evidence type="ECO:0000313" key="8">
    <source>
        <dbReference type="Proteomes" id="UP000694871"/>
    </source>
</evidence>
<proteinExistence type="inferred from homology"/>
<keyword evidence="3" id="KW-0805">Transcription regulation</keyword>
<dbReference type="SUPFAM" id="SSF47113">
    <property type="entry name" value="Histone-fold"/>
    <property type="match status" value="1"/>
</dbReference>
<dbReference type="Gene3D" id="1.10.20.10">
    <property type="entry name" value="Histone, subunit A"/>
    <property type="match status" value="1"/>
</dbReference>
<evidence type="ECO:0000256" key="3">
    <source>
        <dbReference type="ARBA" id="ARBA00023015"/>
    </source>
</evidence>
<sequence>MSEREERRFVEIPRESVRLMAESTGVELTDEVAALLAEDVCYRLREATQNSSQFMKHTKRRKLTVEDFNRALRWSNVEAVCGYGSQEALPFRTLKEGELYFQEDREVNLVELALETSIPQGCAETAVRVHVSYLDGKGNLEPQGSVPSAVSALTDDLQKYYQHMTRAVLGDDPHLMKVAVERLLKMKAQSVSAPIQAEGAGGEGRAREGYPWLSPLQDPQVEFGFGIASHLLQLGSGGPQAGVGISANPPAVSLNEIYQELYYFFGDSLATRFGTGSGLCPVEPVPASTPKVVDAKKEQPAFGTGDAVRKMPQLTANATVSPREEESPRGDFSTSRPPLHRSASLARSRSTSRQQGHRPGIRDVFQKCRFSPQGAPRFSFVIAGRQVERRCQGRLFQTCFLQHHGPSPVSRYAQKLPMIGRTTKPAKKWAHSEYSLYLPL</sequence>
<dbReference type="InterPro" id="IPR004823">
    <property type="entry name" value="TAF_TATA-bd_Histone-like_dom"/>
</dbReference>
<organism evidence="8 9">
    <name type="scientific">Gekko japonicus</name>
    <name type="common">Schlegel's Japanese gecko</name>
    <dbReference type="NCBI Taxonomy" id="146911"/>
    <lineage>
        <taxon>Eukaryota</taxon>
        <taxon>Metazoa</taxon>
        <taxon>Chordata</taxon>
        <taxon>Craniata</taxon>
        <taxon>Vertebrata</taxon>
        <taxon>Euteleostomi</taxon>
        <taxon>Lepidosauria</taxon>
        <taxon>Squamata</taxon>
        <taxon>Bifurcata</taxon>
        <taxon>Gekkota</taxon>
        <taxon>Gekkonidae</taxon>
        <taxon>Gekkoninae</taxon>
        <taxon>Gekko</taxon>
    </lineage>
</organism>
<evidence type="ECO:0000256" key="5">
    <source>
        <dbReference type="ARBA" id="ARBA00023242"/>
    </source>
</evidence>
<accession>A0ABM1KX90</accession>
<feature type="compositionally biased region" description="Low complexity" evidence="6">
    <location>
        <begin position="341"/>
        <end position="353"/>
    </location>
</feature>
<dbReference type="CDD" id="cd22932">
    <property type="entry name" value="HFD_TAF6L"/>
    <property type="match status" value="1"/>
</dbReference>
<evidence type="ECO:0000313" key="9">
    <source>
        <dbReference type="RefSeq" id="XP_015278327.1"/>
    </source>
</evidence>
<keyword evidence="5" id="KW-0539">Nucleus</keyword>
<keyword evidence="4" id="KW-0804">Transcription</keyword>
<dbReference type="GeneID" id="107120194"/>
<dbReference type="SMART" id="SM00803">
    <property type="entry name" value="TAF"/>
    <property type="match status" value="1"/>
</dbReference>
<dbReference type="InterPro" id="IPR037796">
    <property type="entry name" value="TAF6"/>
</dbReference>
<evidence type="ECO:0000259" key="7">
    <source>
        <dbReference type="SMART" id="SM00803"/>
    </source>
</evidence>
<feature type="domain" description="TATA box binding protein associated factor (TAF) histone-like fold" evidence="7">
    <location>
        <begin position="10"/>
        <end position="73"/>
    </location>
</feature>
<evidence type="ECO:0000256" key="6">
    <source>
        <dbReference type="SAM" id="MobiDB-lite"/>
    </source>
</evidence>
<protein>
    <submittedName>
        <fullName evidence="9">TAF6-like RNA polymerase II p300/CBP-associated factor-associated factor 65 kDa subunit 6L</fullName>
    </submittedName>
</protein>
<dbReference type="Pfam" id="PF02969">
    <property type="entry name" value="TAF"/>
    <property type="match status" value="1"/>
</dbReference>
<reference evidence="9" key="1">
    <citation type="submission" date="2025-08" db="UniProtKB">
        <authorList>
            <consortium name="RefSeq"/>
        </authorList>
    </citation>
    <scope>IDENTIFICATION</scope>
</reference>
<dbReference type="PANTHER" id="PTHR10221:SF22">
    <property type="entry name" value="TAF6-LIKE RNA POLYMERASE II P300_CBP-ASSOCIATED FACTOR-ASSOCIATED FACTOR 65 KDA SUBUNIT 6L"/>
    <property type="match status" value="1"/>
</dbReference>
<feature type="region of interest" description="Disordered" evidence="6">
    <location>
        <begin position="287"/>
        <end position="363"/>
    </location>
</feature>
<comment type="subcellular location">
    <subcellularLocation>
        <location evidence="1">Nucleus</location>
    </subcellularLocation>
</comment>
<keyword evidence="8" id="KW-1185">Reference proteome</keyword>
<dbReference type="InterPro" id="IPR009072">
    <property type="entry name" value="Histone-fold"/>
</dbReference>
<name>A0ABM1KX90_GEKJA</name>
<dbReference type="RefSeq" id="XP_015278327.1">
    <property type="nucleotide sequence ID" value="XM_015422841.1"/>
</dbReference>
<dbReference type="PANTHER" id="PTHR10221">
    <property type="entry name" value="TRANSCRIPTION INITIATION FACTOR TFIID SUBUNIT 6"/>
    <property type="match status" value="1"/>
</dbReference>